<comment type="similarity">
    <text evidence="1">Belongs to the CbxX/CfxQ family.</text>
</comment>
<feature type="domain" description="AAA+ ATPase" evidence="6">
    <location>
        <begin position="72"/>
        <end position="208"/>
    </location>
</feature>
<evidence type="ECO:0000256" key="2">
    <source>
        <dbReference type="ARBA" id="ARBA00022741"/>
    </source>
</evidence>
<reference evidence="7 8" key="1">
    <citation type="submission" date="2018-10" db="EMBL/GenBank/DDBJ databases">
        <title>Fifty Aureobasidium pullulans genomes reveal a recombining polyextremotolerant generalist.</title>
        <authorList>
            <person name="Gostincar C."/>
            <person name="Turk M."/>
            <person name="Zajc J."/>
            <person name="Gunde-Cimerman N."/>
        </authorList>
    </citation>
    <scope>NUCLEOTIDE SEQUENCE [LARGE SCALE GENOMIC DNA]</scope>
    <source>
        <strain evidence="7 8">EXF-9785</strain>
    </source>
</reference>
<feature type="region of interest" description="Disordered" evidence="5">
    <location>
        <begin position="858"/>
        <end position="932"/>
    </location>
</feature>
<evidence type="ECO:0000256" key="1">
    <source>
        <dbReference type="ARBA" id="ARBA00010378"/>
    </source>
</evidence>
<keyword evidence="4" id="KW-0175">Coiled coil</keyword>
<sequence>MSQPTQRLQNSWIITSPSWEEWQYQKAYEGGSNVHIDNMMEAAGLEAVKKHFLRIKAKVETSVRQGVNLRNESFGAVFLGNPGTGKTTAARLYAQFLISLRILPGSRFEEVTAARLATEGVKWFETLIEKVCRKGGGVIFIDEAYQLVSSGNTSGEKILDFLLPEVVNRRGEVVFILAGYRKQMETLMAYNPGFQSRFPYQFQFQDYENAELLHIFKLQLRTLFGGRMNVEGGPNGLYCRVVARRIGYGRGREGFGNARAVEIALSRIRDRQAQRLMLLRRQGGQPDDMMLTQSDLLGPEPIGALADSAAWKKLDSMTGLDAVKQSVKAFLETTQYNYHRELEERPILEFNLNKVFLGSPGTGKTTVAKLYGQILVDIGFLSDGEVVVKNPSDFIGDVIGASEKLTKGIIASTVGKVLVIDEAYALNPKASGSNTGSFKTAVIDTIVAEVQSMPGDDRCVILIGYKDQMEDMLQCVNPGLSRRFPLGDAFDFEDFTIQQLEEILLAKLVQQGYNATDQAIKVALEVLDRTRNRPNFGNAGEVDILLNSAKLRHQQRMSKNKTTKGSLLEAVDMDPEFDRGQQAATNTRQLFEGLVGCDESAAKFAGYQRITANVKARGLDPRDYIPFNMLFRGPPGTGKTTTARKMGQIYYDMGFLANAEVIEASATDMVGEYIGQTGPKTKKLLERALGRVLLIDEAYRLGEGRFAQEALDELVDCLTKPQFERRLIVILAGYDKDINRLMLQNPGLTSRFPDTLNFRDFTPSECLELFGNQIQDLLQRVNIEVPSVSSRDSARLLKSFERLSDTANWANARDVKFLANSVFRQLMQGEDSSSGQLSLTMPLISHVVDNMLAERVGRMTNTSKQDKKISDESQEAMDSGDPPIIFNCNTTSTNNPKAIKPVIPQTEKLPPPPPPSNELSKSPPRHDTRDLGVSDYTWANLSHSKTQAALAEKAHQANLAELARLEKQKSRLAQKEREKLERLRKECEERNKENQKEEAVQRKLRDLGRCSQGFRWTKQSHGYRCAGGGHWVSNADL</sequence>
<dbReference type="SUPFAM" id="SSF52540">
    <property type="entry name" value="P-loop containing nucleoside triphosphate hydrolases"/>
    <property type="match status" value="3"/>
</dbReference>
<keyword evidence="7" id="KW-0378">Hydrolase</keyword>
<dbReference type="InterPro" id="IPR003593">
    <property type="entry name" value="AAA+_ATPase"/>
</dbReference>
<dbReference type="GO" id="GO:0016887">
    <property type="term" value="F:ATP hydrolysis activity"/>
    <property type="evidence" value="ECO:0007669"/>
    <property type="project" value="InterPro"/>
</dbReference>
<dbReference type="InterPro" id="IPR003959">
    <property type="entry name" value="ATPase_AAA_core"/>
</dbReference>
<dbReference type="PRINTS" id="PR00819">
    <property type="entry name" value="CBXCFQXSUPER"/>
</dbReference>
<dbReference type="Gene3D" id="1.10.8.60">
    <property type="match status" value="2"/>
</dbReference>
<dbReference type="FunFam" id="1.10.8.60:FF:000160">
    <property type="entry name" value="WGS project CABT00000000 data, contig 2.55"/>
    <property type="match status" value="1"/>
</dbReference>
<feature type="domain" description="AAA+ ATPase" evidence="6">
    <location>
        <begin position="625"/>
        <end position="762"/>
    </location>
</feature>
<dbReference type="Proteomes" id="UP000308953">
    <property type="component" value="Unassembled WGS sequence"/>
</dbReference>
<evidence type="ECO:0000313" key="8">
    <source>
        <dbReference type="Proteomes" id="UP000308953"/>
    </source>
</evidence>
<feature type="domain" description="AAA+ ATPase" evidence="6">
    <location>
        <begin position="350"/>
        <end position="490"/>
    </location>
</feature>
<dbReference type="AlphaFoldDB" id="A0A4S9ERH2"/>
<name>A0A4S9ERH2_AURPU</name>
<evidence type="ECO:0000313" key="7">
    <source>
        <dbReference type="EMBL" id="THX37352.1"/>
    </source>
</evidence>
<evidence type="ECO:0000259" key="6">
    <source>
        <dbReference type="SMART" id="SM00382"/>
    </source>
</evidence>
<organism evidence="7 8">
    <name type="scientific">Aureobasidium pullulans</name>
    <name type="common">Black yeast</name>
    <name type="synonym">Pullularia pullulans</name>
    <dbReference type="NCBI Taxonomy" id="5580"/>
    <lineage>
        <taxon>Eukaryota</taxon>
        <taxon>Fungi</taxon>
        <taxon>Dikarya</taxon>
        <taxon>Ascomycota</taxon>
        <taxon>Pezizomycotina</taxon>
        <taxon>Dothideomycetes</taxon>
        <taxon>Dothideomycetidae</taxon>
        <taxon>Dothideales</taxon>
        <taxon>Saccotheciaceae</taxon>
        <taxon>Aureobasidium</taxon>
    </lineage>
</organism>
<dbReference type="InterPro" id="IPR000641">
    <property type="entry name" value="CbxX/CfxQ"/>
</dbReference>
<dbReference type="CDD" id="cd00009">
    <property type="entry name" value="AAA"/>
    <property type="match status" value="3"/>
</dbReference>
<comment type="caution">
    <text evidence="7">The sequence shown here is derived from an EMBL/GenBank/DDBJ whole genome shotgun (WGS) entry which is preliminary data.</text>
</comment>
<proteinExistence type="inferred from homology"/>
<dbReference type="SMART" id="SM00382">
    <property type="entry name" value="AAA"/>
    <property type="match status" value="3"/>
</dbReference>
<dbReference type="GO" id="GO:0005524">
    <property type="term" value="F:ATP binding"/>
    <property type="evidence" value="ECO:0007669"/>
    <property type="project" value="UniProtKB-KW"/>
</dbReference>
<dbReference type="InterPro" id="IPR041627">
    <property type="entry name" value="AAA_lid_6"/>
</dbReference>
<dbReference type="Pfam" id="PF00004">
    <property type="entry name" value="AAA"/>
    <property type="match status" value="3"/>
</dbReference>
<evidence type="ECO:0000256" key="3">
    <source>
        <dbReference type="ARBA" id="ARBA00022840"/>
    </source>
</evidence>
<dbReference type="Pfam" id="PF17866">
    <property type="entry name" value="AAA_lid_6"/>
    <property type="match status" value="2"/>
</dbReference>
<gene>
    <name evidence="7" type="ORF">D6D10_05953</name>
</gene>
<feature type="compositionally biased region" description="Polar residues" evidence="5">
    <location>
        <begin position="887"/>
        <end position="896"/>
    </location>
</feature>
<dbReference type="Gene3D" id="3.40.50.300">
    <property type="entry name" value="P-loop containing nucleotide triphosphate hydrolases"/>
    <property type="match status" value="3"/>
</dbReference>
<dbReference type="FunFam" id="1.10.8.60:FF:000159">
    <property type="entry name" value="p-loop containing nucleoside triphosphate hydrolase protein"/>
    <property type="match status" value="1"/>
</dbReference>
<feature type="coiled-coil region" evidence="4">
    <location>
        <begin position="948"/>
        <end position="1000"/>
    </location>
</feature>
<dbReference type="FunFam" id="3.40.50.300:FF:000216">
    <property type="entry name" value="Type VII secretion ATPase EccA"/>
    <property type="match status" value="3"/>
</dbReference>
<accession>A0A4S9ERH2</accession>
<dbReference type="InterPro" id="IPR050773">
    <property type="entry name" value="CbxX/CfxQ_RuBisCO_ESX"/>
</dbReference>
<protein>
    <submittedName>
        <fullName evidence="7">P-loop containing nucleoside triphosphate hydrolase protein</fullName>
    </submittedName>
</protein>
<dbReference type="InterPro" id="IPR027417">
    <property type="entry name" value="P-loop_NTPase"/>
</dbReference>
<dbReference type="PANTHER" id="PTHR43392">
    <property type="entry name" value="AAA-TYPE ATPASE FAMILY PROTEIN / ANKYRIN REPEAT FAMILY PROTEIN"/>
    <property type="match status" value="1"/>
</dbReference>
<keyword evidence="3" id="KW-0067">ATP-binding</keyword>
<evidence type="ECO:0000256" key="5">
    <source>
        <dbReference type="SAM" id="MobiDB-lite"/>
    </source>
</evidence>
<evidence type="ECO:0000256" key="4">
    <source>
        <dbReference type="SAM" id="Coils"/>
    </source>
</evidence>
<dbReference type="EMBL" id="QZAV01000134">
    <property type="protein sequence ID" value="THX37352.1"/>
    <property type="molecule type" value="Genomic_DNA"/>
</dbReference>
<keyword evidence="2" id="KW-0547">Nucleotide-binding</keyword>
<dbReference type="PANTHER" id="PTHR43392:SF2">
    <property type="entry name" value="AAA-TYPE ATPASE FAMILY PROTEIN _ ANKYRIN REPEAT FAMILY PROTEIN"/>
    <property type="match status" value="1"/>
</dbReference>